<dbReference type="SMART" id="SM00422">
    <property type="entry name" value="HTH_MERR"/>
    <property type="match status" value="1"/>
</dbReference>
<dbReference type="PANTHER" id="PTHR30204:SF98">
    <property type="entry name" value="HTH-TYPE TRANSCRIPTIONAL REGULATOR ADHR"/>
    <property type="match status" value="1"/>
</dbReference>
<dbReference type="EMBL" id="BAABJP010000031">
    <property type="protein sequence ID" value="GAA5165752.1"/>
    <property type="molecule type" value="Genomic_DNA"/>
</dbReference>
<dbReference type="PANTHER" id="PTHR30204">
    <property type="entry name" value="REDOX-CYCLING DRUG-SENSING TRANSCRIPTIONAL ACTIVATOR SOXR"/>
    <property type="match status" value="1"/>
</dbReference>
<evidence type="ECO:0000313" key="4">
    <source>
        <dbReference type="Proteomes" id="UP001428817"/>
    </source>
</evidence>
<dbReference type="InterPro" id="IPR000551">
    <property type="entry name" value="MerR-type_HTH_dom"/>
</dbReference>
<dbReference type="Gene3D" id="1.10.1660.10">
    <property type="match status" value="1"/>
</dbReference>
<dbReference type="SUPFAM" id="SSF46955">
    <property type="entry name" value="Putative DNA-binding domain"/>
    <property type="match status" value="1"/>
</dbReference>
<name>A0ABP9QQQ9_9PSEU</name>
<feature type="domain" description="HTH merR-type" evidence="2">
    <location>
        <begin position="1"/>
        <end position="68"/>
    </location>
</feature>
<dbReference type="Pfam" id="PF13411">
    <property type="entry name" value="MerR_1"/>
    <property type="match status" value="1"/>
</dbReference>
<dbReference type="PROSITE" id="PS50937">
    <property type="entry name" value="HTH_MERR_2"/>
    <property type="match status" value="1"/>
</dbReference>
<evidence type="ECO:0000313" key="3">
    <source>
        <dbReference type="EMBL" id="GAA5165752.1"/>
    </source>
</evidence>
<organism evidence="3 4">
    <name type="scientific">Pseudonocardia eucalypti</name>
    <dbReference type="NCBI Taxonomy" id="648755"/>
    <lineage>
        <taxon>Bacteria</taxon>
        <taxon>Bacillati</taxon>
        <taxon>Actinomycetota</taxon>
        <taxon>Actinomycetes</taxon>
        <taxon>Pseudonocardiales</taxon>
        <taxon>Pseudonocardiaceae</taxon>
        <taxon>Pseudonocardia</taxon>
    </lineage>
</organism>
<dbReference type="InterPro" id="IPR047057">
    <property type="entry name" value="MerR_fam"/>
</dbReference>
<reference evidence="4" key="1">
    <citation type="journal article" date="2019" name="Int. J. Syst. Evol. Microbiol.">
        <title>The Global Catalogue of Microorganisms (GCM) 10K type strain sequencing project: providing services to taxonomists for standard genome sequencing and annotation.</title>
        <authorList>
            <consortium name="The Broad Institute Genomics Platform"/>
            <consortium name="The Broad Institute Genome Sequencing Center for Infectious Disease"/>
            <person name="Wu L."/>
            <person name="Ma J."/>
        </authorList>
    </citation>
    <scope>NUCLEOTIDE SEQUENCE [LARGE SCALE GENOMIC DNA]</scope>
    <source>
        <strain evidence="4">JCM 18303</strain>
    </source>
</reference>
<comment type="caution">
    <text evidence="3">The sequence shown here is derived from an EMBL/GenBank/DDBJ whole genome shotgun (WGS) entry which is preliminary data.</text>
</comment>
<sequence>MAELSRESGVPVATIKYYLRERLLPPGERTSPNQALYDETHIRRLKLIRALLEVGGLSVATVADVLAALDEQISTHKVLGIASHGLPMPKAGGDAQAREWAAEQVDRVVAERGWQLRPDHPVVDSLVGTLSAFAELGRPELIAQLSGYAELADRIAELDLRTIADLPSTESIVEGAVIATVLGDVVFAALRRLAQQQVSARTFGDRSG</sequence>
<gene>
    <name evidence="3" type="ORF">GCM10023321_56170</name>
</gene>
<dbReference type="Proteomes" id="UP001428817">
    <property type="component" value="Unassembled WGS sequence"/>
</dbReference>
<evidence type="ECO:0000256" key="1">
    <source>
        <dbReference type="ARBA" id="ARBA00023125"/>
    </source>
</evidence>
<keyword evidence="4" id="KW-1185">Reference proteome</keyword>
<proteinExistence type="predicted"/>
<dbReference type="CDD" id="cd04780">
    <property type="entry name" value="HTH_MerR-like_sg5"/>
    <property type="match status" value="1"/>
</dbReference>
<accession>A0ABP9QQQ9</accession>
<keyword evidence="1" id="KW-0238">DNA-binding</keyword>
<protein>
    <submittedName>
        <fullName evidence="3">MerR family transcriptional regulator</fullName>
    </submittedName>
</protein>
<dbReference type="InterPro" id="IPR009061">
    <property type="entry name" value="DNA-bd_dom_put_sf"/>
</dbReference>
<evidence type="ECO:0000259" key="2">
    <source>
        <dbReference type="PROSITE" id="PS50937"/>
    </source>
</evidence>